<evidence type="ECO:0000313" key="3">
    <source>
        <dbReference type="Proteomes" id="UP001107558"/>
    </source>
</evidence>
<dbReference type="AlphaFoldDB" id="A0A9J6CS06"/>
<dbReference type="EMBL" id="JADBJN010000001">
    <property type="protein sequence ID" value="KAG5684720.1"/>
    <property type="molecule type" value="Genomic_DNA"/>
</dbReference>
<protein>
    <submittedName>
        <fullName evidence="2">Uncharacterized protein</fullName>
    </submittedName>
</protein>
<sequence>MLKIALLLALLTVIYYTNAAPTSTDTVKDDKIKFVDAPDETDMIREKIRSEMDEYKRLKELSLKKKAVKSVNKEIELTAVAASTESTTTTTAVPISSSTLVQVFLGNPDEDDETQEATTSEGEEMTTLIDRFILAAPPKCREGEKLVANKCRKLLNPE</sequence>
<reference evidence="2" key="1">
    <citation type="submission" date="2021-03" db="EMBL/GenBank/DDBJ databases">
        <title>Chromosome level genome of the anhydrobiotic midge Polypedilum vanderplanki.</title>
        <authorList>
            <person name="Yoshida Y."/>
            <person name="Kikawada T."/>
            <person name="Gusev O."/>
        </authorList>
    </citation>
    <scope>NUCLEOTIDE SEQUENCE</scope>
    <source>
        <strain evidence="2">NIAS01</strain>
        <tissue evidence="2">Whole body or cell culture</tissue>
    </source>
</reference>
<proteinExistence type="predicted"/>
<evidence type="ECO:0000313" key="2">
    <source>
        <dbReference type="EMBL" id="KAG5684720.1"/>
    </source>
</evidence>
<name>A0A9J6CS06_POLVA</name>
<keyword evidence="3" id="KW-1185">Reference proteome</keyword>
<dbReference type="Proteomes" id="UP001107558">
    <property type="component" value="Chromosome 1"/>
</dbReference>
<keyword evidence="1" id="KW-0732">Signal</keyword>
<evidence type="ECO:0000256" key="1">
    <source>
        <dbReference type="SAM" id="SignalP"/>
    </source>
</evidence>
<gene>
    <name evidence="2" type="ORF">PVAND_013934</name>
</gene>
<comment type="caution">
    <text evidence="2">The sequence shown here is derived from an EMBL/GenBank/DDBJ whole genome shotgun (WGS) entry which is preliminary data.</text>
</comment>
<feature type="signal peptide" evidence="1">
    <location>
        <begin position="1"/>
        <end position="19"/>
    </location>
</feature>
<feature type="chain" id="PRO_5039920125" evidence="1">
    <location>
        <begin position="20"/>
        <end position="158"/>
    </location>
</feature>
<accession>A0A9J6CS06</accession>
<organism evidence="2 3">
    <name type="scientific">Polypedilum vanderplanki</name>
    <name type="common">Sleeping chironomid midge</name>
    <dbReference type="NCBI Taxonomy" id="319348"/>
    <lineage>
        <taxon>Eukaryota</taxon>
        <taxon>Metazoa</taxon>
        <taxon>Ecdysozoa</taxon>
        <taxon>Arthropoda</taxon>
        <taxon>Hexapoda</taxon>
        <taxon>Insecta</taxon>
        <taxon>Pterygota</taxon>
        <taxon>Neoptera</taxon>
        <taxon>Endopterygota</taxon>
        <taxon>Diptera</taxon>
        <taxon>Nematocera</taxon>
        <taxon>Chironomoidea</taxon>
        <taxon>Chironomidae</taxon>
        <taxon>Chironominae</taxon>
        <taxon>Polypedilum</taxon>
        <taxon>Polypedilum</taxon>
    </lineage>
</organism>